<dbReference type="InterPro" id="IPR023165">
    <property type="entry name" value="rRNA_Ade_diMease-like_C"/>
</dbReference>
<dbReference type="EC" id="2.1.1.182" evidence="7"/>
<evidence type="ECO:0000256" key="8">
    <source>
        <dbReference type="PROSITE-ProRule" id="PRU01026"/>
    </source>
</evidence>
<sequence length="301" mass="32142">MDSVTSTDQPLLSGADIRKLADILDLRPTKTLGQNYVIDPNTIRRIVDAAHVKSTEHVLEVGPGLGSLTLGLIDAAQAVTAVEIDPPVAARLATTVEEYRPGSADRLTVIEGDAMRISAADIVDAAPQAADGPPTAIVANLPYNVAVPVMLHLLAELPSIQHGLVMVQQEVAERLTAQPGSKIYGVPSVKMAWYAQATYAGTVGTKVFWPAPRITSGLVQFTARKPPATAATRAQVFEVIDRAFAQRRKTLRAALSTWAGSGTAAEELLVAADVDPKARGEVLDIEQFSRIAEQKQLRDTR</sequence>
<evidence type="ECO:0000313" key="10">
    <source>
        <dbReference type="EMBL" id="OAV60249.1"/>
    </source>
</evidence>
<evidence type="ECO:0000256" key="4">
    <source>
        <dbReference type="ARBA" id="ARBA00022679"/>
    </source>
</evidence>
<keyword evidence="6 7" id="KW-0694">RNA-binding</keyword>
<reference evidence="10 11" key="1">
    <citation type="submission" date="2016-04" db="EMBL/GenBank/DDBJ databases">
        <title>First whole genome shotgun sequence of the bacterium Enteractinococcus sp. strain UASWS1574.</title>
        <authorList>
            <person name="Crovadore J."/>
            <person name="Chablais R."/>
            <person name="Lefort F."/>
        </authorList>
    </citation>
    <scope>NUCLEOTIDE SEQUENCE [LARGE SCALE GENOMIC DNA]</scope>
    <source>
        <strain evidence="10 11">UASWS1574</strain>
    </source>
</reference>
<keyword evidence="5 7" id="KW-0949">S-adenosyl-L-methionine</keyword>
<dbReference type="EMBL" id="LXEY01000020">
    <property type="protein sequence ID" value="OAV60249.1"/>
    <property type="molecule type" value="Genomic_DNA"/>
</dbReference>
<dbReference type="InterPro" id="IPR011530">
    <property type="entry name" value="rRNA_adenine_dimethylase"/>
</dbReference>
<feature type="binding site" evidence="7 8">
    <location>
        <position position="113"/>
    </location>
    <ligand>
        <name>S-adenosyl-L-methionine</name>
        <dbReference type="ChEBI" id="CHEBI:59789"/>
    </ligand>
</feature>
<feature type="binding site" evidence="7 8">
    <location>
        <position position="37"/>
    </location>
    <ligand>
        <name>S-adenosyl-L-methionine</name>
        <dbReference type="ChEBI" id="CHEBI:59789"/>
    </ligand>
</feature>
<gene>
    <name evidence="7" type="primary">rsmA</name>
    <name evidence="7" type="synonym">ksgA</name>
    <name evidence="10" type="ORF">A6F49_12790</name>
</gene>
<evidence type="ECO:0000256" key="3">
    <source>
        <dbReference type="ARBA" id="ARBA00022603"/>
    </source>
</evidence>
<keyword evidence="3 7" id="KW-0489">Methyltransferase</keyword>
<dbReference type="NCBIfam" id="TIGR00755">
    <property type="entry name" value="ksgA"/>
    <property type="match status" value="1"/>
</dbReference>
<feature type="binding site" evidence="7 8">
    <location>
        <position position="62"/>
    </location>
    <ligand>
        <name>S-adenosyl-L-methionine</name>
        <dbReference type="ChEBI" id="CHEBI:59789"/>
    </ligand>
</feature>
<dbReference type="Gene3D" id="1.10.8.100">
    <property type="entry name" value="Ribosomal RNA adenine dimethylase-like, domain 2"/>
    <property type="match status" value="1"/>
</dbReference>
<dbReference type="Gene3D" id="3.40.50.150">
    <property type="entry name" value="Vaccinia Virus protein VP39"/>
    <property type="match status" value="1"/>
</dbReference>
<evidence type="ECO:0000259" key="9">
    <source>
        <dbReference type="SMART" id="SM00650"/>
    </source>
</evidence>
<organism evidence="10 11">
    <name type="scientific">Enteractinococcus helveticum</name>
    <dbReference type="NCBI Taxonomy" id="1837282"/>
    <lineage>
        <taxon>Bacteria</taxon>
        <taxon>Bacillati</taxon>
        <taxon>Actinomycetota</taxon>
        <taxon>Actinomycetes</taxon>
        <taxon>Micrococcales</taxon>
        <taxon>Micrococcaceae</taxon>
    </lineage>
</organism>
<dbReference type="OrthoDB" id="9814755at2"/>
<dbReference type="PROSITE" id="PS51689">
    <property type="entry name" value="SAM_RNA_A_N6_MT"/>
    <property type="match status" value="1"/>
</dbReference>
<name>A0A1B7LY73_9MICC</name>
<comment type="similarity">
    <text evidence="7">Belongs to the class I-like SAM-binding methyltransferase superfamily. rRNA adenine N(6)-methyltransferase family. RsmA subfamily.</text>
</comment>
<comment type="caution">
    <text evidence="10">The sequence shown here is derived from an EMBL/GenBank/DDBJ whole genome shotgun (WGS) entry which is preliminary data.</text>
</comment>
<evidence type="ECO:0000313" key="11">
    <source>
        <dbReference type="Proteomes" id="UP000078292"/>
    </source>
</evidence>
<dbReference type="STRING" id="1837282.A6F49_12790"/>
<dbReference type="HAMAP" id="MF_00607">
    <property type="entry name" value="16SrRNA_methyltr_A"/>
    <property type="match status" value="1"/>
</dbReference>
<dbReference type="GO" id="GO:0052908">
    <property type="term" value="F:16S rRNA (adenine(1518)-N(6)/adenine(1519)-N(6))-dimethyltransferase activity"/>
    <property type="evidence" value="ECO:0007669"/>
    <property type="project" value="UniProtKB-EC"/>
</dbReference>
<accession>A0A1B7LY73</accession>
<dbReference type="InterPro" id="IPR029063">
    <property type="entry name" value="SAM-dependent_MTases_sf"/>
</dbReference>
<proteinExistence type="inferred from homology"/>
<comment type="catalytic activity">
    <reaction evidence="7">
        <text>adenosine(1518)/adenosine(1519) in 16S rRNA + 4 S-adenosyl-L-methionine = N(6)-dimethyladenosine(1518)/N(6)-dimethyladenosine(1519) in 16S rRNA + 4 S-adenosyl-L-homocysteine + 4 H(+)</text>
        <dbReference type="Rhea" id="RHEA:19609"/>
        <dbReference type="Rhea" id="RHEA-COMP:10232"/>
        <dbReference type="Rhea" id="RHEA-COMP:10233"/>
        <dbReference type="ChEBI" id="CHEBI:15378"/>
        <dbReference type="ChEBI" id="CHEBI:57856"/>
        <dbReference type="ChEBI" id="CHEBI:59789"/>
        <dbReference type="ChEBI" id="CHEBI:74411"/>
        <dbReference type="ChEBI" id="CHEBI:74493"/>
        <dbReference type="EC" id="2.1.1.182"/>
    </reaction>
</comment>
<dbReference type="InterPro" id="IPR001737">
    <property type="entry name" value="KsgA/Erm"/>
</dbReference>
<dbReference type="Proteomes" id="UP000078292">
    <property type="component" value="Unassembled WGS sequence"/>
</dbReference>
<dbReference type="CDD" id="cd02440">
    <property type="entry name" value="AdoMet_MTases"/>
    <property type="match status" value="1"/>
</dbReference>
<feature type="domain" description="Ribosomal RNA adenine methylase transferase N-terminal" evidence="9">
    <location>
        <begin position="42"/>
        <end position="225"/>
    </location>
</feature>
<feature type="binding site" evidence="7 8">
    <location>
        <position position="35"/>
    </location>
    <ligand>
        <name>S-adenosyl-L-methionine</name>
        <dbReference type="ChEBI" id="CHEBI:59789"/>
    </ligand>
</feature>
<keyword evidence="11" id="KW-1185">Reference proteome</keyword>
<keyword evidence="4 7" id="KW-0808">Transferase</keyword>
<dbReference type="Pfam" id="PF00398">
    <property type="entry name" value="RrnaAD"/>
    <property type="match status" value="1"/>
</dbReference>
<evidence type="ECO:0000256" key="1">
    <source>
        <dbReference type="ARBA" id="ARBA00022490"/>
    </source>
</evidence>
<feature type="binding site" evidence="7 8">
    <location>
        <position position="83"/>
    </location>
    <ligand>
        <name>S-adenosyl-L-methionine</name>
        <dbReference type="ChEBI" id="CHEBI:59789"/>
    </ligand>
</feature>
<comment type="subcellular location">
    <subcellularLocation>
        <location evidence="7">Cytoplasm</location>
    </subcellularLocation>
</comment>
<feature type="binding site" evidence="7 8">
    <location>
        <position position="140"/>
    </location>
    <ligand>
        <name>S-adenosyl-L-methionine</name>
        <dbReference type="ChEBI" id="CHEBI:59789"/>
    </ligand>
</feature>
<evidence type="ECO:0000256" key="5">
    <source>
        <dbReference type="ARBA" id="ARBA00022691"/>
    </source>
</evidence>
<dbReference type="GO" id="GO:0003723">
    <property type="term" value="F:RNA binding"/>
    <property type="evidence" value="ECO:0007669"/>
    <property type="project" value="UniProtKB-UniRule"/>
</dbReference>
<keyword evidence="2 7" id="KW-0698">rRNA processing</keyword>
<dbReference type="GO" id="GO:0005829">
    <property type="term" value="C:cytosol"/>
    <property type="evidence" value="ECO:0007669"/>
    <property type="project" value="TreeGrafter"/>
</dbReference>
<dbReference type="PANTHER" id="PTHR11727:SF7">
    <property type="entry name" value="DIMETHYLADENOSINE TRANSFERASE-RELATED"/>
    <property type="match status" value="1"/>
</dbReference>
<comment type="function">
    <text evidence="7">Specifically dimethylates two adjacent adenosines (A1518 and A1519) in the loop of a conserved hairpin near the 3'-end of 16S rRNA in the 30S particle. May play a critical role in biogenesis of 30S subunits.</text>
</comment>
<evidence type="ECO:0000256" key="6">
    <source>
        <dbReference type="ARBA" id="ARBA00022884"/>
    </source>
</evidence>
<keyword evidence="1 7" id="KW-0963">Cytoplasm</keyword>
<dbReference type="InterPro" id="IPR020596">
    <property type="entry name" value="rRNA_Ade_Mease_Trfase_CS"/>
</dbReference>
<dbReference type="PANTHER" id="PTHR11727">
    <property type="entry name" value="DIMETHYLADENOSINE TRANSFERASE"/>
    <property type="match status" value="1"/>
</dbReference>
<evidence type="ECO:0000256" key="2">
    <source>
        <dbReference type="ARBA" id="ARBA00022552"/>
    </source>
</evidence>
<dbReference type="InterPro" id="IPR020598">
    <property type="entry name" value="rRNA_Ade_methylase_Trfase_N"/>
</dbReference>
<dbReference type="PROSITE" id="PS01131">
    <property type="entry name" value="RRNA_A_DIMETH"/>
    <property type="match status" value="1"/>
</dbReference>
<dbReference type="RefSeq" id="WP_043056772.1">
    <property type="nucleotide sequence ID" value="NZ_LXEY01000020.1"/>
</dbReference>
<dbReference type="AlphaFoldDB" id="A0A1B7LY73"/>
<dbReference type="FunFam" id="1.10.8.100:FF:000003">
    <property type="entry name" value="Ribosomal RNA small subunit methyltransferase A"/>
    <property type="match status" value="1"/>
</dbReference>
<protein>
    <recommendedName>
        <fullName evidence="7">Ribosomal RNA small subunit methyltransferase A</fullName>
        <ecNumber evidence="7">2.1.1.182</ecNumber>
    </recommendedName>
    <alternativeName>
        <fullName evidence="7">16S rRNA (adenine(1518)-N(6)/adenine(1519)-N(6))-dimethyltransferase</fullName>
    </alternativeName>
    <alternativeName>
        <fullName evidence="7">16S rRNA dimethyladenosine transferase</fullName>
    </alternativeName>
    <alternativeName>
        <fullName evidence="7">16S rRNA dimethylase</fullName>
    </alternativeName>
    <alternativeName>
        <fullName evidence="7">S-adenosylmethionine-6-N', N'-adenosyl(rRNA) dimethyltransferase</fullName>
    </alternativeName>
</protein>
<dbReference type="SUPFAM" id="SSF53335">
    <property type="entry name" value="S-adenosyl-L-methionine-dependent methyltransferases"/>
    <property type="match status" value="1"/>
</dbReference>
<evidence type="ECO:0000256" key="7">
    <source>
        <dbReference type="HAMAP-Rule" id="MF_00607"/>
    </source>
</evidence>
<dbReference type="FunFam" id="3.40.50.150:FF:000023">
    <property type="entry name" value="Ribosomal RNA small subunit methyltransferase A"/>
    <property type="match status" value="1"/>
</dbReference>
<dbReference type="SMART" id="SM00650">
    <property type="entry name" value="rADc"/>
    <property type="match status" value="1"/>
</dbReference>